<dbReference type="AlphaFoldDB" id="A0AAV4NU21"/>
<reference evidence="1 2" key="1">
    <citation type="submission" date="2021-06" db="EMBL/GenBank/DDBJ databases">
        <title>Caerostris extrusa draft genome.</title>
        <authorList>
            <person name="Kono N."/>
            <person name="Arakawa K."/>
        </authorList>
    </citation>
    <scope>NUCLEOTIDE SEQUENCE [LARGE SCALE GENOMIC DNA]</scope>
</reference>
<sequence>MSHLRRSFLSHSFRSPNPHSEWHMFTHESPNHCSIHRFPHLWRLSVSPSSGWVVTELVQQLAFAFVCPVEEFAFRSLNELGLAK</sequence>
<accession>A0AAV4NU21</accession>
<dbReference type="Proteomes" id="UP001054945">
    <property type="component" value="Unassembled WGS sequence"/>
</dbReference>
<evidence type="ECO:0000313" key="1">
    <source>
        <dbReference type="EMBL" id="GIX87893.1"/>
    </source>
</evidence>
<protein>
    <submittedName>
        <fullName evidence="1">Uncharacterized protein</fullName>
    </submittedName>
</protein>
<keyword evidence="2" id="KW-1185">Reference proteome</keyword>
<evidence type="ECO:0000313" key="2">
    <source>
        <dbReference type="Proteomes" id="UP001054945"/>
    </source>
</evidence>
<organism evidence="1 2">
    <name type="scientific">Caerostris extrusa</name>
    <name type="common">Bark spider</name>
    <name type="synonym">Caerostris bankana</name>
    <dbReference type="NCBI Taxonomy" id="172846"/>
    <lineage>
        <taxon>Eukaryota</taxon>
        <taxon>Metazoa</taxon>
        <taxon>Ecdysozoa</taxon>
        <taxon>Arthropoda</taxon>
        <taxon>Chelicerata</taxon>
        <taxon>Arachnida</taxon>
        <taxon>Araneae</taxon>
        <taxon>Araneomorphae</taxon>
        <taxon>Entelegynae</taxon>
        <taxon>Araneoidea</taxon>
        <taxon>Araneidae</taxon>
        <taxon>Caerostris</taxon>
    </lineage>
</organism>
<comment type="caution">
    <text evidence="1">The sequence shown here is derived from an EMBL/GenBank/DDBJ whole genome shotgun (WGS) entry which is preliminary data.</text>
</comment>
<name>A0AAV4NU21_CAEEX</name>
<gene>
    <name evidence="1" type="ORF">CEXT_41751</name>
</gene>
<dbReference type="EMBL" id="BPLR01003718">
    <property type="protein sequence ID" value="GIX87893.1"/>
    <property type="molecule type" value="Genomic_DNA"/>
</dbReference>
<proteinExistence type="predicted"/>